<gene>
    <name evidence="1" type="ORF">COV41_00165</name>
</gene>
<comment type="caution">
    <text evidence="1">The sequence shown here is derived from an EMBL/GenBank/DDBJ whole genome shotgun (WGS) entry which is preliminary data.</text>
</comment>
<evidence type="ECO:0000313" key="2">
    <source>
        <dbReference type="Proteomes" id="UP000236846"/>
    </source>
</evidence>
<keyword evidence="1" id="KW-0347">Helicase</keyword>
<dbReference type="AlphaFoldDB" id="A0A2H0PY76"/>
<organism evidence="1 2">
    <name type="scientific">Candidatus Brennerbacteria bacterium CG11_big_fil_rev_8_21_14_0_20_43_10</name>
    <dbReference type="NCBI Taxonomy" id="1974523"/>
    <lineage>
        <taxon>Bacteria</taxon>
        <taxon>Candidatus Brenneribacteriota</taxon>
    </lineage>
</organism>
<keyword evidence="1" id="KW-0547">Nucleotide-binding</keyword>
<accession>A0A2H0PY76</accession>
<dbReference type="Proteomes" id="UP000236846">
    <property type="component" value="Unassembled WGS sequence"/>
</dbReference>
<reference evidence="1 2" key="1">
    <citation type="submission" date="2017-09" db="EMBL/GenBank/DDBJ databases">
        <title>Depth-based differentiation of microbial function through sediment-hosted aquifers and enrichment of novel symbionts in the deep terrestrial subsurface.</title>
        <authorList>
            <person name="Probst A.J."/>
            <person name="Ladd B."/>
            <person name="Jarett J.K."/>
            <person name="Geller-Mcgrath D.E."/>
            <person name="Sieber C.M."/>
            <person name="Emerson J.B."/>
            <person name="Anantharaman K."/>
            <person name="Thomas B.C."/>
            <person name="Malmstrom R."/>
            <person name="Stieglmeier M."/>
            <person name="Klingl A."/>
            <person name="Woyke T."/>
            <person name="Ryan C.M."/>
            <person name="Banfield J.F."/>
        </authorList>
    </citation>
    <scope>NUCLEOTIDE SEQUENCE [LARGE SCALE GENOMIC DNA]</scope>
    <source>
        <strain evidence="1">CG11_big_fil_rev_8_21_14_0_20_43_10</strain>
    </source>
</reference>
<dbReference type="GO" id="GO:0004386">
    <property type="term" value="F:helicase activity"/>
    <property type="evidence" value="ECO:0007669"/>
    <property type="project" value="UniProtKB-KW"/>
</dbReference>
<protein>
    <submittedName>
        <fullName evidence="1">DNA helicase UvrD</fullName>
    </submittedName>
</protein>
<keyword evidence="1" id="KW-0378">Hydrolase</keyword>
<dbReference type="EMBL" id="PCXE01000005">
    <property type="protein sequence ID" value="PIR26978.1"/>
    <property type="molecule type" value="Genomic_DNA"/>
</dbReference>
<dbReference type="PANTHER" id="PTHR40084">
    <property type="entry name" value="PHOSPHOHYDROLASE, PHP FAMILY"/>
    <property type="match status" value="1"/>
</dbReference>
<keyword evidence="1" id="KW-0067">ATP-binding</keyword>
<dbReference type="InterPro" id="IPR016195">
    <property type="entry name" value="Pol/histidinol_Pase-like"/>
</dbReference>
<dbReference type="PANTHER" id="PTHR40084:SF1">
    <property type="entry name" value="PHOSPHOTRANSFERASE"/>
    <property type="match status" value="1"/>
</dbReference>
<evidence type="ECO:0000313" key="1">
    <source>
        <dbReference type="EMBL" id="PIR26978.1"/>
    </source>
</evidence>
<name>A0A2H0PY76_9BACT</name>
<sequence>MKFVADLHIHSKFARATSPAMEIPYIAQWARLKGVRVIATGDFTHPQWLEHLKQSLIPAEPGLFVWNKDPERETGNATRFMLTVETSHIYSKNGKGHRVHLLVFAPSFETVEKINTQLSWIGNIKSDGRPILGLDAKEMVKIVLNIDSSCMVVPAHAWTPWFSVFGSMSGFDSLQECFDEYASQIFAIETGISSDPLMNWRLSQLDNLALISNSDSHSVQRIGREANVFDTELGYAGVIDAIKSRDPKKFLYTIEFYPEGGRYHFDGHRLCNISFSPEQTRAHGGKCPVCGKSLVLGTLYRVEQLADRPEGFILPNAIPFRNAMPLDEVIAQSFGVTTKTKKVMDAYIDLCKTFGGEINVLLDADASEIARHGYDVVAQGIMRMRQEKVEKIAGYDGEYGVIKLFSNEDRANIGMQKSLF</sequence>
<dbReference type="Gene3D" id="3.20.20.140">
    <property type="entry name" value="Metal-dependent hydrolases"/>
    <property type="match status" value="1"/>
</dbReference>
<proteinExistence type="predicted"/>
<dbReference type="CDD" id="cd19067">
    <property type="entry name" value="PfuEndoQ-like"/>
    <property type="match status" value="1"/>
</dbReference>
<dbReference type="SUPFAM" id="SSF89550">
    <property type="entry name" value="PHP domain-like"/>
    <property type="match status" value="1"/>
</dbReference>